<proteinExistence type="inferred from homology"/>
<accession>A0A1Y2HLE7</accession>
<evidence type="ECO:0000259" key="4">
    <source>
        <dbReference type="Pfam" id="PF00326"/>
    </source>
</evidence>
<comment type="caution">
    <text evidence="5">The sequence shown here is derived from an EMBL/GenBank/DDBJ whole genome shotgun (WGS) entry which is preliminary data.</text>
</comment>
<dbReference type="OrthoDB" id="416344at2759"/>
<dbReference type="Pfam" id="PF00326">
    <property type="entry name" value="Peptidase_S9"/>
    <property type="match status" value="1"/>
</dbReference>
<organism evidence="5 6">
    <name type="scientific">Catenaria anguillulae PL171</name>
    <dbReference type="NCBI Taxonomy" id="765915"/>
    <lineage>
        <taxon>Eukaryota</taxon>
        <taxon>Fungi</taxon>
        <taxon>Fungi incertae sedis</taxon>
        <taxon>Blastocladiomycota</taxon>
        <taxon>Blastocladiomycetes</taxon>
        <taxon>Blastocladiales</taxon>
        <taxon>Catenariaceae</taxon>
        <taxon>Catenaria</taxon>
    </lineage>
</organism>
<dbReference type="Gene3D" id="2.120.10.30">
    <property type="entry name" value="TolB, C-terminal domain"/>
    <property type="match status" value="1"/>
</dbReference>
<feature type="domain" description="Peptidase S9 prolyl oligopeptidase catalytic" evidence="4">
    <location>
        <begin position="368"/>
        <end position="565"/>
    </location>
</feature>
<name>A0A1Y2HLE7_9FUNG</name>
<dbReference type="PANTHER" id="PTHR42776:SF27">
    <property type="entry name" value="DIPEPTIDYL PEPTIDASE FAMILY MEMBER 6"/>
    <property type="match status" value="1"/>
</dbReference>
<protein>
    <recommendedName>
        <fullName evidence="3">Dipeptidyl-peptidase V</fullName>
    </recommendedName>
</protein>
<dbReference type="PANTHER" id="PTHR42776">
    <property type="entry name" value="SERINE PEPTIDASE S9 FAMILY MEMBER"/>
    <property type="match status" value="1"/>
</dbReference>
<comment type="similarity">
    <text evidence="1">Belongs to the peptidase S9C family.</text>
</comment>
<sequence length="613" mass="68737">MVNTLLDAAAPLIPVADFFTNPDRALPKLSPDNKFLSLLAPAGEKQNLQVFVQPLHLWRKGTDEGRKQVTHHPTHDIRHYKWTLDSSAILFVQDRGGNEVYHLFHVDVETLVERDLTPFEGFVGVGRAHVNNDWFVGHKVNLNTGVVALNKQDPRRYDLYQLDLNSGELTLHKTVLDGATNAIMDENHVIQAVSVTEPKDGSTTVHIPDGAADNGWTKLLTIDVDKYKTHPWTGKLQLASFNPGRSDWFLLDESLRSDFDRLVAYAKTKDADFDFVMREGDKDDDIWIVRLVHSNAPSSFILYHRNPTKTRHGVDSTPDSHFEYLFTSNSKVAAFKLGRMLSVNFEARDGLPLQAYITYPPHFEDGTKAVPNFRGSTGFNKTLLTSSFKKWGTAMFTDLHDTVEYAVERGIVDREHVAIFGHSFGGYSALLGATLTPEYFPCAVSIAGPSNLKTLLGTVPPFFEAYVAIFHARMGHPEHDSEMLDAVSPVNHAHKIVRPLMIAQGKNDPGVKEIEAEHIVQAIEKHGGSVYYVLYEDEGHDFVRPVNRVDHFQKAEVFLSKYMGDRVRTQDGLSLYAHVKGATAQVRVIGELANSLNIMSGAWRTSQLLMQYH</sequence>
<dbReference type="SUPFAM" id="SSF69304">
    <property type="entry name" value="Tricorn protease N-terminal domain"/>
    <property type="match status" value="1"/>
</dbReference>
<dbReference type="Proteomes" id="UP000193411">
    <property type="component" value="Unassembled WGS sequence"/>
</dbReference>
<evidence type="ECO:0000256" key="2">
    <source>
        <dbReference type="ARBA" id="ARBA00022801"/>
    </source>
</evidence>
<dbReference type="GO" id="GO:0006508">
    <property type="term" value="P:proteolysis"/>
    <property type="evidence" value="ECO:0007669"/>
    <property type="project" value="InterPro"/>
</dbReference>
<reference evidence="5 6" key="1">
    <citation type="submission" date="2016-07" db="EMBL/GenBank/DDBJ databases">
        <title>Pervasive Adenine N6-methylation of Active Genes in Fungi.</title>
        <authorList>
            <consortium name="DOE Joint Genome Institute"/>
            <person name="Mondo S.J."/>
            <person name="Dannebaum R.O."/>
            <person name="Kuo R.C."/>
            <person name="Labutti K."/>
            <person name="Haridas S."/>
            <person name="Kuo A."/>
            <person name="Salamov A."/>
            <person name="Ahrendt S.R."/>
            <person name="Lipzen A."/>
            <person name="Sullivan W."/>
            <person name="Andreopoulos W.B."/>
            <person name="Clum A."/>
            <person name="Lindquist E."/>
            <person name="Daum C."/>
            <person name="Ramamoorthy G.K."/>
            <person name="Gryganskyi A."/>
            <person name="Culley D."/>
            <person name="Magnuson J.K."/>
            <person name="James T.Y."/>
            <person name="O'Malley M.A."/>
            <person name="Stajich J.E."/>
            <person name="Spatafora J.W."/>
            <person name="Visel A."/>
            <person name="Grigoriev I.V."/>
        </authorList>
    </citation>
    <scope>NUCLEOTIDE SEQUENCE [LARGE SCALE GENOMIC DNA]</scope>
    <source>
        <strain evidence="5 6">PL171</strain>
    </source>
</reference>
<dbReference type="GO" id="GO:0004252">
    <property type="term" value="F:serine-type endopeptidase activity"/>
    <property type="evidence" value="ECO:0007669"/>
    <property type="project" value="TreeGrafter"/>
</dbReference>
<keyword evidence="6" id="KW-1185">Reference proteome</keyword>
<evidence type="ECO:0000256" key="1">
    <source>
        <dbReference type="ARBA" id="ARBA00010040"/>
    </source>
</evidence>
<evidence type="ECO:0000313" key="6">
    <source>
        <dbReference type="Proteomes" id="UP000193411"/>
    </source>
</evidence>
<dbReference type="STRING" id="765915.A0A1Y2HLE7"/>
<dbReference type="InterPro" id="IPR029058">
    <property type="entry name" value="AB_hydrolase_fold"/>
</dbReference>
<dbReference type="InterPro" id="IPR011042">
    <property type="entry name" value="6-blade_b-propeller_TolB-like"/>
</dbReference>
<keyword evidence="2 5" id="KW-0378">Hydrolase</keyword>
<evidence type="ECO:0000313" key="5">
    <source>
        <dbReference type="EMBL" id="ORZ33922.1"/>
    </source>
</evidence>
<dbReference type="AlphaFoldDB" id="A0A1Y2HLE7"/>
<gene>
    <name evidence="5" type="ORF">BCR44DRAFT_1500871</name>
</gene>
<dbReference type="SUPFAM" id="SSF53474">
    <property type="entry name" value="alpha/beta-Hydrolases"/>
    <property type="match status" value="1"/>
</dbReference>
<dbReference type="Gene3D" id="3.40.50.1820">
    <property type="entry name" value="alpha/beta hydrolase"/>
    <property type="match status" value="1"/>
</dbReference>
<dbReference type="InterPro" id="IPR001375">
    <property type="entry name" value="Peptidase_S9_cat"/>
</dbReference>
<evidence type="ECO:0000256" key="3">
    <source>
        <dbReference type="ARBA" id="ARBA00032829"/>
    </source>
</evidence>
<dbReference type="EMBL" id="MCFL01000032">
    <property type="protein sequence ID" value="ORZ33922.1"/>
    <property type="molecule type" value="Genomic_DNA"/>
</dbReference>